<organism evidence="8 9">
    <name type="scientific">Ammonicoccus fulvus</name>
    <dbReference type="NCBI Taxonomy" id="3138240"/>
    <lineage>
        <taxon>Bacteria</taxon>
        <taxon>Bacillati</taxon>
        <taxon>Actinomycetota</taxon>
        <taxon>Actinomycetes</taxon>
        <taxon>Propionibacteriales</taxon>
        <taxon>Propionibacteriaceae</taxon>
        <taxon>Ammonicoccus</taxon>
    </lineage>
</organism>
<protein>
    <recommendedName>
        <fullName evidence="6">Ribonuclease VapC</fullName>
        <shortName evidence="6">RNase VapC</shortName>
        <ecNumber evidence="6">3.1.-.-</ecNumber>
    </recommendedName>
    <alternativeName>
        <fullName evidence="6">Toxin VapC</fullName>
    </alternativeName>
</protein>
<keyword evidence="3 6" id="KW-0479">Metal-binding</keyword>
<dbReference type="Pfam" id="PF01850">
    <property type="entry name" value="PIN"/>
    <property type="match status" value="1"/>
</dbReference>
<evidence type="ECO:0000256" key="3">
    <source>
        <dbReference type="ARBA" id="ARBA00022723"/>
    </source>
</evidence>
<comment type="similarity">
    <text evidence="6">Belongs to the PINc/VapC protein family.</text>
</comment>
<keyword evidence="4 6" id="KW-0378">Hydrolase</keyword>
<dbReference type="NCBIfam" id="TIGR00028">
    <property type="entry name" value="Mtu_PIN_fam"/>
    <property type="match status" value="1"/>
</dbReference>
<keyword evidence="5 6" id="KW-0460">Magnesium</keyword>
<dbReference type="EC" id="3.1.-.-" evidence="6"/>
<dbReference type="InterPro" id="IPR002716">
    <property type="entry name" value="PIN_dom"/>
</dbReference>
<comment type="function">
    <text evidence="6">Toxic component of a toxin-antitoxin (TA) system. An RNase.</text>
</comment>
<keyword evidence="9" id="KW-1185">Reference proteome</keyword>
<name>A0ABZ3FKL8_9ACTN</name>
<dbReference type="InterPro" id="IPR022907">
    <property type="entry name" value="VapC_family"/>
</dbReference>
<feature type="binding site" evidence="6">
    <location>
        <position position="106"/>
    </location>
    <ligand>
        <name>Mg(2+)</name>
        <dbReference type="ChEBI" id="CHEBI:18420"/>
    </ligand>
</feature>
<dbReference type="RefSeq" id="WP_425307356.1">
    <property type="nucleotide sequence ID" value="NZ_CP154795.1"/>
</dbReference>
<dbReference type="EMBL" id="CP154795">
    <property type="protein sequence ID" value="XAN05922.1"/>
    <property type="molecule type" value="Genomic_DNA"/>
</dbReference>
<feature type="domain" description="PIN" evidence="7">
    <location>
        <begin position="6"/>
        <end position="127"/>
    </location>
</feature>
<evidence type="ECO:0000256" key="4">
    <source>
        <dbReference type="ARBA" id="ARBA00022801"/>
    </source>
</evidence>
<dbReference type="HAMAP" id="MF_00265">
    <property type="entry name" value="VapC_Nob1"/>
    <property type="match status" value="1"/>
</dbReference>
<keyword evidence="1 6" id="KW-1277">Toxin-antitoxin system</keyword>
<evidence type="ECO:0000259" key="7">
    <source>
        <dbReference type="Pfam" id="PF01850"/>
    </source>
</evidence>
<gene>
    <name evidence="6" type="primary">vapC</name>
    <name evidence="8" type="ORF">AADG42_00890</name>
</gene>
<comment type="cofactor">
    <cofactor evidence="6">
        <name>Mg(2+)</name>
        <dbReference type="ChEBI" id="CHEBI:18420"/>
    </cofactor>
</comment>
<evidence type="ECO:0000256" key="6">
    <source>
        <dbReference type="HAMAP-Rule" id="MF_00265"/>
    </source>
</evidence>
<feature type="binding site" evidence="6">
    <location>
        <position position="9"/>
    </location>
    <ligand>
        <name>Mg(2+)</name>
        <dbReference type="ChEBI" id="CHEBI:18420"/>
    </ligand>
</feature>
<accession>A0ABZ3FKL8</accession>
<evidence type="ECO:0000313" key="8">
    <source>
        <dbReference type="EMBL" id="XAN05922.1"/>
    </source>
</evidence>
<sequence length="147" mass="16444">MTDRPVLFDVNALVALCVTSHLRHHDAHAFLSGVSRWATCPLTEAGLFRLLLNPLVVGAQRSVGEVHSVVGGFRNDPRWEFLADRTTLADPQVETRVLQGHRQVTDLHLINLARQEGVVLATFDRALLDWLDPRDRPLALLIQSREG</sequence>
<proteinExistence type="inferred from homology"/>
<evidence type="ECO:0000313" key="9">
    <source>
        <dbReference type="Proteomes" id="UP001442841"/>
    </source>
</evidence>
<evidence type="ECO:0000256" key="2">
    <source>
        <dbReference type="ARBA" id="ARBA00022722"/>
    </source>
</evidence>
<keyword evidence="6" id="KW-0800">Toxin</keyword>
<dbReference type="InterPro" id="IPR029060">
    <property type="entry name" value="PIN-like_dom_sf"/>
</dbReference>
<dbReference type="SUPFAM" id="SSF88723">
    <property type="entry name" value="PIN domain-like"/>
    <property type="match status" value="1"/>
</dbReference>
<evidence type="ECO:0000256" key="1">
    <source>
        <dbReference type="ARBA" id="ARBA00022649"/>
    </source>
</evidence>
<evidence type="ECO:0000256" key="5">
    <source>
        <dbReference type="ARBA" id="ARBA00022842"/>
    </source>
</evidence>
<keyword evidence="2 6" id="KW-0540">Nuclease</keyword>
<dbReference type="Proteomes" id="UP001442841">
    <property type="component" value="Chromosome"/>
</dbReference>
<reference evidence="8 9" key="1">
    <citation type="submission" date="2024-04" db="EMBL/GenBank/DDBJ databases">
        <title>Isolation of an actinomycete strain from pig manure.</title>
        <authorList>
            <person name="Gong T."/>
            <person name="Yu Z."/>
            <person name="An M."/>
            <person name="Wei C."/>
            <person name="Yang W."/>
            <person name="Liu L."/>
        </authorList>
    </citation>
    <scope>NUCLEOTIDE SEQUENCE [LARGE SCALE GENOMIC DNA]</scope>
    <source>
        <strain evidence="8 9">ZF39</strain>
    </source>
</reference>
<dbReference type="InterPro" id="IPR006226">
    <property type="entry name" value="Mtu_PIN"/>
</dbReference>